<dbReference type="OrthoDB" id="3806873at2"/>
<dbReference type="GO" id="GO:0016740">
    <property type="term" value="F:transferase activity"/>
    <property type="evidence" value="ECO:0007669"/>
    <property type="project" value="UniProtKB-KW"/>
</dbReference>
<dbReference type="EMBL" id="CP003924">
    <property type="protein sequence ID" value="AGS34450.1"/>
    <property type="molecule type" value="Genomic_DNA"/>
</dbReference>
<proteinExistence type="predicted"/>
<dbReference type="Proteomes" id="UP000015388">
    <property type="component" value="Chromosome"/>
</dbReference>
<evidence type="ECO:0000259" key="1">
    <source>
        <dbReference type="Pfam" id="PF01636"/>
    </source>
</evidence>
<dbReference type="PATRIC" id="fig|1224163.3.peg.976"/>
<dbReference type="SUPFAM" id="SSF56112">
    <property type="entry name" value="Protein kinase-like (PK-like)"/>
    <property type="match status" value="1"/>
</dbReference>
<dbReference type="InterPro" id="IPR011009">
    <property type="entry name" value="Kinase-like_dom_sf"/>
</dbReference>
<dbReference type="KEGG" id="cmd:B841_04875"/>
<dbReference type="HOGENOM" id="CLU_067567_0_0_11"/>
<feature type="domain" description="Aminoglycoside phosphotransferase" evidence="1">
    <location>
        <begin position="27"/>
        <end position="261"/>
    </location>
</feature>
<keyword evidence="3" id="KW-1185">Reference proteome</keyword>
<evidence type="ECO:0000313" key="3">
    <source>
        <dbReference type="Proteomes" id="UP000015388"/>
    </source>
</evidence>
<organism evidence="2 3">
    <name type="scientific">Corynebacterium maris DSM 45190</name>
    <dbReference type="NCBI Taxonomy" id="1224163"/>
    <lineage>
        <taxon>Bacteria</taxon>
        <taxon>Bacillati</taxon>
        <taxon>Actinomycetota</taxon>
        <taxon>Actinomycetes</taxon>
        <taxon>Mycobacteriales</taxon>
        <taxon>Corynebacteriaceae</taxon>
        <taxon>Corynebacterium</taxon>
    </lineage>
</organism>
<dbReference type="Pfam" id="PF01636">
    <property type="entry name" value="APH"/>
    <property type="match status" value="1"/>
</dbReference>
<dbReference type="PANTHER" id="PTHR21310:SF15">
    <property type="entry name" value="AMINOGLYCOSIDE PHOSPHOTRANSFERASE DOMAIN-CONTAINING PROTEIN"/>
    <property type="match status" value="1"/>
</dbReference>
<evidence type="ECO:0000313" key="2">
    <source>
        <dbReference type="EMBL" id="AGS34450.1"/>
    </source>
</evidence>
<dbReference type="CDD" id="cd05152">
    <property type="entry name" value="MPH2"/>
    <property type="match status" value="1"/>
</dbReference>
<dbReference type="Gene3D" id="3.90.1200.10">
    <property type="match status" value="1"/>
</dbReference>
<keyword evidence="2" id="KW-0808">Transferase</keyword>
<name>S5T1L2_9CORY</name>
<dbReference type="Gene3D" id="3.30.200.20">
    <property type="entry name" value="Phosphorylase Kinase, domain 1"/>
    <property type="match status" value="1"/>
</dbReference>
<gene>
    <name evidence="2" type="ORF">B841_04875</name>
</gene>
<dbReference type="eggNOG" id="COG3173">
    <property type="taxonomic scope" value="Bacteria"/>
</dbReference>
<sequence length="301" mass="33808">MNADHADPSAILDLASRHGLHLRPDSLRVNEMGLDFRVVLARTTDGEDWVLRLPRRREVMGRAAVEDRVLSLIAPYLSVAVPDWQVHSRHLIAYPLLPGQPGLEIDERGEVLWRVDPSSDNYARALGELIADLHAIDRKLALATGVTVRTPEQNRRAWRADIARVSESFTVAPHLLARWKAWLDEDSYWPEHSVLTHGELYPGHTMIEDERITGVLDWTTALIGDPARDFAVHRTLATREAFDLTVDRYRRRGGRVWPRLADHAAELAAAGPVSYGLYVLDTGDESQRAAAQAQLDPAREP</sequence>
<dbReference type="STRING" id="1224163.B841_04875"/>
<accession>S5T1L2</accession>
<reference evidence="2 3" key="1">
    <citation type="submission" date="2012-11" db="EMBL/GenBank/DDBJ databases">
        <title>The complete genome sequence of Corynebacterium maris Coryn-1 (=DSM 45190).</title>
        <authorList>
            <person name="Schaffert L."/>
            <person name="Albersmeier A."/>
            <person name="Kalinowski J."/>
            <person name="Ruckert C."/>
        </authorList>
    </citation>
    <scope>NUCLEOTIDE SEQUENCE [LARGE SCALE GENOMIC DNA]</scope>
    <source>
        <strain evidence="3">Coryn-1</strain>
    </source>
</reference>
<dbReference type="RefSeq" id="WP_020934383.1">
    <property type="nucleotide sequence ID" value="NC_021915.1"/>
</dbReference>
<dbReference type="PANTHER" id="PTHR21310">
    <property type="entry name" value="AMINOGLYCOSIDE PHOSPHOTRANSFERASE-RELATED-RELATED"/>
    <property type="match status" value="1"/>
</dbReference>
<protein>
    <submittedName>
        <fullName evidence="2">Phosphotransferase</fullName>
    </submittedName>
</protein>
<dbReference type="InterPro" id="IPR051678">
    <property type="entry name" value="AGP_Transferase"/>
</dbReference>
<dbReference type="InterPro" id="IPR002575">
    <property type="entry name" value="Aminoglycoside_PTrfase"/>
</dbReference>
<dbReference type="AlphaFoldDB" id="S5T1L2"/>